<dbReference type="Proteomes" id="UP000036938">
    <property type="component" value="Unassembled WGS sequence"/>
</dbReference>
<evidence type="ECO:0000256" key="2">
    <source>
        <dbReference type="ARBA" id="ARBA00022448"/>
    </source>
</evidence>
<evidence type="ECO:0000256" key="6">
    <source>
        <dbReference type="ARBA" id="ARBA00023136"/>
    </source>
</evidence>
<sequence length="309" mass="32180">MGALLQVVLPVFLVIGFGYVARARGIISDAVTDGLMTFAQKFAIPCLLFRAVSDLAVRDFVNLPLLGGYYAGALLIFATGFAMARLVFGRGTEDAVAIGFVCLFANSVLLGLPISERAFGAASLTPNFTIIAFHAPFCYGVGITCMEVLRARGAPGPEQLRRILKAMFSNAIILGITAGLIVSVTGLPVPAVVNDAADMLGRAALPAALFGLGGILVRYRPEGDMPTILAVCAVSLVLHPALTFGITTTIGLPVGELRAAVLTAAMPPGVNAFLFATMYARAQRVAASSVLIATGASVVSVWLWLLVLP</sequence>
<feature type="transmembrane region" description="Helical" evidence="7">
    <location>
        <begin position="95"/>
        <end position="115"/>
    </location>
</feature>
<feature type="transmembrane region" description="Helical" evidence="7">
    <location>
        <begin position="68"/>
        <end position="88"/>
    </location>
</feature>
<evidence type="ECO:0000256" key="3">
    <source>
        <dbReference type="ARBA" id="ARBA00022475"/>
    </source>
</evidence>
<feature type="transmembrane region" description="Helical" evidence="7">
    <location>
        <begin position="127"/>
        <end position="149"/>
    </location>
</feature>
<keyword evidence="5 7" id="KW-1133">Transmembrane helix</keyword>
<protein>
    <submittedName>
        <fullName evidence="8">Malonate transporter</fullName>
    </submittedName>
</protein>
<gene>
    <name evidence="8" type="ORF">ATO11_00110</name>
</gene>
<evidence type="ECO:0000313" key="8">
    <source>
        <dbReference type="EMBL" id="KNG95099.1"/>
    </source>
</evidence>
<evidence type="ECO:0000256" key="4">
    <source>
        <dbReference type="ARBA" id="ARBA00022692"/>
    </source>
</evidence>
<feature type="transmembrane region" description="Helical" evidence="7">
    <location>
        <begin position="199"/>
        <end position="217"/>
    </location>
</feature>
<dbReference type="Pfam" id="PF03547">
    <property type="entry name" value="Mem_trans"/>
    <property type="match status" value="1"/>
</dbReference>
<evidence type="ECO:0000256" key="1">
    <source>
        <dbReference type="ARBA" id="ARBA00004141"/>
    </source>
</evidence>
<dbReference type="AlphaFoldDB" id="A0A0L1JTJ8"/>
<name>A0A0L1JTJ8_9RHOB</name>
<keyword evidence="9" id="KW-1185">Reference proteome</keyword>
<feature type="transmembrane region" description="Helical" evidence="7">
    <location>
        <begin position="229"/>
        <end position="251"/>
    </location>
</feature>
<accession>A0A0L1JTJ8</accession>
<dbReference type="STRING" id="1317121.ATO11_00110"/>
<dbReference type="PANTHER" id="PTHR36838:SF3">
    <property type="entry name" value="TRANSPORTER AUXIN EFFLUX CARRIER EC FAMILY"/>
    <property type="match status" value="1"/>
</dbReference>
<feature type="transmembrane region" description="Helical" evidence="7">
    <location>
        <begin position="170"/>
        <end position="193"/>
    </location>
</feature>
<organism evidence="8 9">
    <name type="scientific">Pseudaestuariivita atlantica</name>
    <dbReference type="NCBI Taxonomy" id="1317121"/>
    <lineage>
        <taxon>Bacteria</taxon>
        <taxon>Pseudomonadati</taxon>
        <taxon>Pseudomonadota</taxon>
        <taxon>Alphaproteobacteria</taxon>
        <taxon>Rhodobacterales</taxon>
        <taxon>Paracoccaceae</taxon>
        <taxon>Pseudaestuariivita</taxon>
    </lineage>
</organism>
<dbReference type="RefSeq" id="WP_050528812.1">
    <property type="nucleotide sequence ID" value="NZ_AQQZ01000001.1"/>
</dbReference>
<keyword evidence="4 7" id="KW-0812">Transmembrane</keyword>
<evidence type="ECO:0000256" key="7">
    <source>
        <dbReference type="SAM" id="Phobius"/>
    </source>
</evidence>
<dbReference type="EMBL" id="AQQZ01000001">
    <property type="protein sequence ID" value="KNG95099.1"/>
    <property type="molecule type" value="Genomic_DNA"/>
</dbReference>
<dbReference type="OrthoDB" id="9810457at2"/>
<dbReference type="GO" id="GO:0055085">
    <property type="term" value="P:transmembrane transport"/>
    <property type="evidence" value="ECO:0007669"/>
    <property type="project" value="InterPro"/>
</dbReference>
<proteinExistence type="predicted"/>
<evidence type="ECO:0000256" key="5">
    <source>
        <dbReference type="ARBA" id="ARBA00022989"/>
    </source>
</evidence>
<reference evidence="8 9" key="1">
    <citation type="journal article" date="2015" name="Int. J. Syst. Evol. Microbiol.">
        <title>Aestuariivita atlantica sp. nov., isolated from deep sea sediment of the Atlantic Ocean.</title>
        <authorList>
            <person name="Li G."/>
            <person name="Lai Q."/>
            <person name="Du Y."/>
            <person name="Liu X."/>
            <person name="Sun F."/>
            <person name="Shao Z."/>
        </authorList>
    </citation>
    <scope>NUCLEOTIDE SEQUENCE [LARGE SCALE GENOMIC DNA]</scope>
    <source>
        <strain evidence="8 9">22II-S11-z3</strain>
    </source>
</reference>
<evidence type="ECO:0000313" key="9">
    <source>
        <dbReference type="Proteomes" id="UP000036938"/>
    </source>
</evidence>
<keyword evidence="6 7" id="KW-0472">Membrane</keyword>
<dbReference type="InterPro" id="IPR004776">
    <property type="entry name" value="Mem_transp_PIN-like"/>
</dbReference>
<feature type="transmembrane region" description="Helical" evidence="7">
    <location>
        <begin position="285"/>
        <end position="307"/>
    </location>
</feature>
<dbReference type="PANTHER" id="PTHR36838">
    <property type="entry name" value="AUXIN EFFLUX CARRIER FAMILY PROTEIN"/>
    <property type="match status" value="1"/>
</dbReference>
<dbReference type="GO" id="GO:0016020">
    <property type="term" value="C:membrane"/>
    <property type="evidence" value="ECO:0007669"/>
    <property type="project" value="UniProtKB-SubCell"/>
</dbReference>
<keyword evidence="3" id="KW-1003">Cell membrane</keyword>
<dbReference type="PATRIC" id="fig|1317121.7.peg.24"/>
<feature type="transmembrane region" description="Helical" evidence="7">
    <location>
        <begin position="257"/>
        <end position="278"/>
    </location>
</feature>
<keyword evidence="2" id="KW-0813">Transport</keyword>
<comment type="caution">
    <text evidence="8">The sequence shown here is derived from an EMBL/GenBank/DDBJ whole genome shotgun (WGS) entry which is preliminary data.</text>
</comment>
<comment type="subcellular location">
    <subcellularLocation>
        <location evidence="1">Membrane</location>
        <topology evidence="1">Multi-pass membrane protein</topology>
    </subcellularLocation>
</comment>